<organism evidence="7 8">
    <name type="scientific">Herbinix hemicellulosilytica</name>
    <dbReference type="NCBI Taxonomy" id="1564487"/>
    <lineage>
        <taxon>Bacteria</taxon>
        <taxon>Bacillati</taxon>
        <taxon>Bacillota</taxon>
        <taxon>Clostridia</taxon>
        <taxon>Lachnospirales</taxon>
        <taxon>Lachnospiraceae</taxon>
        <taxon>Herbinix</taxon>
    </lineage>
</organism>
<dbReference type="InterPro" id="IPR017941">
    <property type="entry name" value="Rieske_2Fe-2S"/>
</dbReference>
<keyword evidence="1" id="KW-0001">2Fe-2S</keyword>
<dbReference type="GO" id="GO:0016020">
    <property type="term" value="C:membrane"/>
    <property type="evidence" value="ECO:0007669"/>
    <property type="project" value="InterPro"/>
</dbReference>
<dbReference type="InterPro" id="IPR005805">
    <property type="entry name" value="Rieske_Fe-S_prot_C"/>
</dbReference>
<dbReference type="GO" id="GO:0016705">
    <property type="term" value="F:oxidoreductase activity, acting on paired donors, with incorporation or reduction of molecular oxygen"/>
    <property type="evidence" value="ECO:0007669"/>
    <property type="project" value="UniProtKB-ARBA"/>
</dbReference>
<evidence type="ECO:0000256" key="1">
    <source>
        <dbReference type="ARBA" id="ARBA00022714"/>
    </source>
</evidence>
<evidence type="ECO:0000256" key="2">
    <source>
        <dbReference type="ARBA" id="ARBA00022723"/>
    </source>
</evidence>
<keyword evidence="3" id="KW-0408">Iron</keyword>
<dbReference type="EMBL" id="CVTD020000026">
    <property type="protein sequence ID" value="CRZ35549.1"/>
    <property type="molecule type" value="Genomic_DNA"/>
</dbReference>
<keyword evidence="4" id="KW-0411">Iron-sulfur</keyword>
<keyword evidence="8" id="KW-1185">Reference proteome</keyword>
<evidence type="ECO:0000256" key="4">
    <source>
        <dbReference type="ARBA" id="ARBA00023014"/>
    </source>
</evidence>
<sequence length="517" mass="59127">MDILWKENGTFKEEGTEIGESIWIQKEYRFGKDDDFSGRIAGPTLKSDISCEVAVIGAGLAGVLIAYMLQKRGVPVVVLECRRAGEGITKNTTAKISSQHGLIYKKLLTYKGEQRAMEYAMANQLAIEKYKEIIDELNIDCDFEVLPSYVYTLDNEQRIVQEVEAAKRLGLPAVFTRETALPFKVKAAIRFDNQAQFHPLKFLDAVADTLKIYENTRVTQIYKNGLIITEHGSVKAKNIVIATHYPFINVPGYYFIRLHQEREYLAALEGEQKKFDLDGMYLDADPDGFTFRKYKDYLILGSGGHRTGKYQPPDAYRLLERAANRWYPNAKIKYKWSNQDCITPDAIPYIGRYSVRTPNIYVATGFNKWGMTGSMVAAMIISDMITGKENEYRKVFIPRRLMLSGSRVLIKDAAIITISLLEEHLKIPHDKLKDIEKGKAGVVRYAGQRVGVYRDNNDKYYFVSTKCPHLGCKLEWNQNELTWDCPCHGSRFDYQGRLINNPAMRDVFDACVKRRNK</sequence>
<proteinExistence type="predicted"/>
<dbReference type="Pfam" id="PF00355">
    <property type="entry name" value="Rieske"/>
    <property type="match status" value="1"/>
</dbReference>
<dbReference type="InterPro" id="IPR006076">
    <property type="entry name" value="FAD-dep_OxRdtase"/>
</dbReference>
<dbReference type="PANTHER" id="PTHR13847">
    <property type="entry name" value="SARCOSINE DEHYDROGENASE-RELATED"/>
    <property type="match status" value="1"/>
</dbReference>
<dbReference type="GO" id="GO:0051537">
    <property type="term" value="F:2 iron, 2 sulfur cluster binding"/>
    <property type="evidence" value="ECO:0007669"/>
    <property type="project" value="UniProtKB-KW"/>
</dbReference>
<dbReference type="InterPro" id="IPR036188">
    <property type="entry name" value="FAD/NAD-bd_sf"/>
</dbReference>
<dbReference type="SUPFAM" id="SSF50022">
    <property type="entry name" value="ISP domain"/>
    <property type="match status" value="1"/>
</dbReference>
<dbReference type="SUPFAM" id="SSF51971">
    <property type="entry name" value="Nucleotide-binding domain"/>
    <property type="match status" value="1"/>
</dbReference>
<dbReference type="Gene3D" id="3.30.9.10">
    <property type="entry name" value="D-Amino Acid Oxidase, subunit A, domain 2"/>
    <property type="match status" value="1"/>
</dbReference>
<dbReference type="Gene3D" id="3.50.50.60">
    <property type="entry name" value="FAD/NAD(P)-binding domain"/>
    <property type="match status" value="1"/>
</dbReference>
<dbReference type="InterPro" id="IPR036922">
    <property type="entry name" value="Rieske_2Fe-2S_sf"/>
</dbReference>
<dbReference type="GO" id="GO:0004497">
    <property type="term" value="F:monooxygenase activity"/>
    <property type="evidence" value="ECO:0007669"/>
    <property type="project" value="UniProtKB-ARBA"/>
</dbReference>
<dbReference type="PROSITE" id="PS51296">
    <property type="entry name" value="RIESKE"/>
    <property type="match status" value="1"/>
</dbReference>
<dbReference type="AlphaFoldDB" id="A0A0H5SJ88"/>
<dbReference type="GO" id="GO:0005737">
    <property type="term" value="C:cytoplasm"/>
    <property type="evidence" value="ECO:0007669"/>
    <property type="project" value="TreeGrafter"/>
</dbReference>
<reference evidence="7 8" key="1">
    <citation type="submission" date="2015-06" db="EMBL/GenBank/DDBJ databases">
        <authorList>
            <person name="Wibberg Daniel"/>
        </authorList>
    </citation>
    <scope>NUCLEOTIDE SEQUENCE [LARGE SCALE GENOMIC DNA]</scope>
    <source>
        <strain evidence="7 8">T3/55T</strain>
    </source>
</reference>
<keyword evidence="2" id="KW-0479">Metal-binding</keyword>
<dbReference type="PANTHER" id="PTHR13847:SF274">
    <property type="entry name" value="RIESKE 2FE-2S IRON-SULFUR PROTEIN YHFW-RELATED"/>
    <property type="match status" value="1"/>
</dbReference>
<evidence type="ECO:0000256" key="3">
    <source>
        <dbReference type="ARBA" id="ARBA00023004"/>
    </source>
</evidence>
<protein>
    <recommendedName>
        <fullName evidence="6">Rieske domain-containing protein</fullName>
    </recommendedName>
</protein>
<evidence type="ECO:0000313" key="7">
    <source>
        <dbReference type="EMBL" id="CRZ35549.1"/>
    </source>
</evidence>
<dbReference type="Gene3D" id="2.102.10.10">
    <property type="entry name" value="Rieske [2Fe-2S] iron-sulphur domain"/>
    <property type="match status" value="1"/>
</dbReference>
<name>A0A0H5SJ88_HERHM</name>
<feature type="domain" description="Rieske" evidence="6">
    <location>
        <begin position="427"/>
        <end position="517"/>
    </location>
</feature>
<evidence type="ECO:0000256" key="5">
    <source>
        <dbReference type="ARBA" id="ARBA00023157"/>
    </source>
</evidence>
<accession>A0A0H5SJ88</accession>
<dbReference type="RefSeq" id="WP_103203628.1">
    <property type="nucleotide sequence ID" value="NZ_CVTD020000026.1"/>
</dbReference>
<dbReference type="PRINTS" id="PR00162">
    <property type="entry name" value="RIESKE"/>
</dbReference>
<evidence type="ECO:0000259" key="6">
    <source>
        <dbReference type="PROSITE" id="PS51296"/>
    </source>
</evidence>
<dbReference type="OrthoDB" id="9767869at2"/>
<gene>
    <name evidence="7" type="ORF">HHT355_2361</name>
</gene>
<keyword evidence="5" id="KW-1015">Disulfide bond</keyword>
<evidence type="ECO:0000313" key="8">
    <source>
        <dbReference type="Proteomes" id="UP000236497"/>
    </source>
</evidence>
<dbReference type="Proteomes" id="UP000236497">
    <property type="component" value="Unassembled WGS sequence"/>
</dbReference>
<dbReference type="Pfam" id="PF01266">
    <property type="entry name" value="DAO"/>
    <property type="match status" value="1"/>
</dbReference>
<dbReference type="GO" id="GO:0046872">
    <property type="term" value="F:metal ion binding"/>
    <property type="evidence" value="ECO:0007669"/>
    <property type="project" value="UniProtKB-KW"/>
</dbReference>